<feature type="region of interest" description="Disordered" evidence="8">
    <location>
        <begin position="564"/>
        <end position="592"/>
    </location>
</feature>
<gene>
    <name evidence="10" type="ORF">RchiOBHm_Chr5g0079641</name>
</gene>
<comment type="caution">
    <text evidence="10">The sequence shown here is derived from an EMBL/GenBank/DDBJ whole genome shotgun (WGS) entry which is preliminary data.</text>
</comment>
<keyword evidence="11" id="KW-1185">Reference proteome</keyword>
<evidence type="ECO:0000256" key="6">
    <source>
        <dbReference type="ARBA" id="ARBA00023172"/>
    </source>
</evidence>
<organism evidence="10 11">
    <name type="scientific">Rosa chinensis</name>
    <name type="common">China rose</name>
    <dbReference type="NCBI Taxonomy" id="74649"/>
    <lineage>
        <taxon>Eukaryota</taxon>
        <taxon>Viridiplantae</taxon>
        <taxon>Streptophyta</taxon>
        <taxon>Embryophyta</taxon>
        <taxon>Tracheophyta</taxon>
        <taxon>Spermatophyta</taxon>
        <taxon>Magnoliopsida</taxon>
        <taxon>eudicotyledons</taxon>
        <taxon>Gunneridae</taxon>
        <taxon>Pentapetalae</taxon>
        <taxon>rosids</taxon>
        <taxon>fabids</taxon>
        <taxon>Rosales</taxon>
        <taxon>Rosaceae</taxon>
        <taxon>Rosoideae</taxon>
        <taxon>Rosoideae incertae sedis</taxon>
        <taxon>Rosa</taxon>
    </lineage>
</organism>
<dbReference type="InterPro" id="IPR018289">
    <property type="entry name" value="MULE_transposase_dom"/>
</dbReference>
<dbReference type="Pfam" id="PF04434">
    <property type="entry name" value="SWIM"/>
    <property type="match status" value="1"/>
</dbReference>
<dbReference type="GO" id="GO:0003677">
    <property type="term" value="F:DNA binding"/>
    <property type="evidence" value="ECO:0007669"/>
    <property type="project" value="UniProtKB-KW"/>
</dbReference>
<feature type="compositionally biased region" description="Acidic residues" evidence="8">
    <location>
        <begin position="1"/>
        <end position="10"/>
    </location>
</feature>
<dbReference type="InterPro" id="IPR004332">
    <property type="entry name" value="Transposase_MuDR"/>
</dbReference>
<keyword evidence="6" id="KW-0233">DNA recombination</keyword>
<evidence type="ECO:0000256" key="7">
    <source>
        <dbReference type="PROSITE-ProRule" id="PRU00325"/>
    </source>
</evidence>
<keyword evidence="5" id="KW-0238">DNA-binding</keyword>
<feature type="domain" description="SWIM-type" evidence="9">
    <location>
        <begin position="490"/>
        <end position="522"/>
    </location>
</feature>
<feature type="region of interest" description="Disordered" evidence="8">
    <location>
        <begin position="618"/>
        <end position="655"/>
    </location>
</feature>
<dbReference type="GO" id="GO:0006313">
    <property type="term" value="P:DNA transposition"/>
    <property type="evidence" value="ECO:0007669"/>
    <property type="project" value="InterPro"/>
</dbReference>
<protein>
    <submittedName>
        <fullName evidence="10">Putative transcription factor interactor and regulator CCHC(Zn) family</fullName>
    </submittedName>
</protein>
<keyword evidence="3 7" id="KW-0863">Zinc-finger</keyword>
<dbReference type="STRING" id="74649.A0A2P6QMI2"/>
<feature type="region of interest" description="Disordered" evidence="8">
    <location>
        <begin position="1"/>
        <end position="30"/>
    </location>
</feature>
<dbReference type="InterPro" id="IPR007527">
    <property type="entry name" value="Znf_SWIM"/>
</dbReference>
<dbReference type="PROSITE" id="PS50966">
    <property type="entry name" value="ZF_SWIM"/>
    <property type="match status" value="1"/>
</dbReference>
<evidence type="ECO:0000259" key="9">
    <source>
        <dbReference type="PROSITE" id="PS50966"/>
    </source>
</evidence>
<evidence type="ECO:0000256" key="3">
    <source>
        <dbReference type="ARBA" id="ARBA00022771"/>
    </source>
</evidence>
<dbReference type="Proteomes" id="UP000238479">
    <property type="component" value="Chromosome 5"/>
</dbReference>
<sequence>MYGAMDSDEEGIGHEANSDDEGDDMQRFPEFNPKTDMGNLQFCKGMRFASAKILRAAVREKAIQKGWEAMFVKSDRVRVRVIYKAENCPFELYASKMQHEDTLMIKTYNAEHNCARVLDNSMVRTPYLTEKFIDQIKLNPDWSTDSLAQTMSAKVQARVSIQQAYRTKKAALSILERSHAEQYSRVKDYTAELKKVDPNTTVDIKCDFNNPGQQPVFKRMYVCLGALKMGFKAGCRSLIGLDGCHLKSPYGGQLLLAVGVDANNSTWVVGYAMVEQECKDSWIWFLELANDLDIKSDGAGWTFISDKQKGLLPAFEVVLPSAEHRFCVRHLWTNFNKKFPGKALKDQLWAIAKSTTLAYFTKEMVLMNQMEPGAYNYLTEPERPAKHWSRSHFNTVLKCDILLNNLSESFNAFILPARVKPVISMFEEIRIKLMKRIHIRRDKMMEVQDPICPKLREILEKNKVKAATDCIPYGSGSPKIEVESIGGARYIVDIERRSCACRRWDLSGIPCKHAVSAIHFMREKPEDYVHPCYWTKTYLATYSNTISPVNGMDLWERSNDAAILPPQYNRQPGRPKTKRIKDASEKATEGTKLGRVQKSLKCSRCGILGHNVKTCHRHLPPKEKISKKRKLDSGKDTTNQFKAKGTKKPPLTKNELRDKVIQKAEKMKNKRDAHKAAAFAAAKTTIAKATTKSSTASTTTQAARANSKASTSAKSSTPTRSSQRIRAGKEA</sequence>
<evidence type="ECO:0000313" key="11">
    <source>
        <dbReference type="Proteomes" id="UP000238479"/>
    </source>
</evidence>
<feature type="compositionally biased region" description="Basic and acidic residues" evidence="8">
    <location>
        <begin position="580"/>
        <end position="589"/>
    </location>
</feature>
<reference evidence="10 11" key="1">
    <citation type="journal article" date="2018" name="Nat. Genet.">
        <title>The Rosa genome provides new insights in the design of modern roses.</title>
        <authorList>
            <person name="Bendahmane M."/>
        </authorList>
    </citation>
    <scope>NUCLEOTIDE SEQUENCE [LARGE SCALE GENOMIC DNA]</scope>
    <source>
        <strain evidence="11">cv. Old Blush</strain>
    </source>
</reference>
<dbReference type="PROSITE" id="PS01007">
    <property type="entry name" value="TRANSPOSASE_MUTATOR"/>
    <property type="match status" value="1"/>
</dbReference>
<evidence type="ECO:0000256" key="8">
    <source>
        <dbReference type="SAM" id="MobiDB-lite"/>
    </source>
</evidence>
<dbReference type="OMA" id="VEGKENW"/>
<evidence type="ECO:0000313" key="10">
    <source>
        <dbReference type="EMBL" id="PRQ35403.1"/>
    </source>
</evidence>
<evidence type="ECO:0000256" key="4">
    <source>
        <dbReference type="ARBA" id="ARBA00022833"/>
    </source>
</evidence>
<dbReference type="PANTHER" id="PTHR31973:SF187">
    <property type="entry name" value="MUTATOR TRANSPOSASE MUDRA PROTEIN"/>
    <property type="match status" value="1"/>
</dbReference>
<dbReference type="GO" id="GO:0004803">
    <property type="term" value="F:transposase activity"/>
    <property type="evidence" value="ECO:0007669"/>
    <property type="project" value="InterPro"/>
</dbReference>
<dbReference type="Pfam" id="PF03108">
    <property type="entry name" value="DBD_Tnp_Mut"/>
    <property type="match status" value="1"/>
</dbReference>
<feature type="compositionally biased region" description="Low complexity" evidence="8">
    <location>
        <begin position="684"/>
        <end position="722"/>
    </location>
</feature>
<dbReference type="InterPro" id="IPR006564">
    <property type="entry name" value="Znf_PMZ"/>
</dbReference>
<proteinExistence type="predicted"/>
<dbReference type="OrthoDB" id="1164063at2759"/>
<keyword evidence="2" id="KW-0479">Metal-binding</keyword>
<keyword evidence="1" id="KW-0815">Transposition</keyword>
<evidence type="ECO:0000256" key="2">
    <source>
        <dbReference type="ARBA" id="ARBA00022723"/>
    </source>
</evidence>
<dbReference type="AlphaFoldDB" id="A0A2P6QMI2"/>
<dbReference type="SMART" id="SM00575">
    <property type="entry name" value="ZnF_PMZ"/>
    <property type="match status" value="1"/>
</dbReference>
<accession>A0A2P6QMI2</accession>
<dbReference type="InterPro" id="IPR001207">
    <property type="entry name" value="Transposase_mutator"/>
</dbReference>
<dbReference type="PANTHER" id="PTHR31973">
    <property type="entry name" value="POLYPROTEIN, PUTATIVE-RELATED"/>
    <property type="match status" value="1"/>
</dbReference>
<evidence type="ECO:0000256" key="5">
    <source>
        <dbReference type="ARBA" id="ARBA00023125"/>
    </source>
</evidence>
<dbReference type="GO" id="GO:0008270">
    <property type="term" value="F:zinc ion binding"/>
    <property type="evidence" value="ECO:0007669"/>
    <property type="project" value="UniProtKB-KW"/>
</dbReference>
<dbReference type="Gramene" id="PRQ35403">
    <property type="protein sequence ID" value="PRQ35403"/>
    <property type="gene ID" value="RchiOBHm_Chr5g0079641"/>
</dbReference>
<dbReference type="Pfam" id="PF10551">
    <property type="entry name" value="MULE"/>
    <property type="match status" value="1"/>
</dbReference>
<dbReference type="EMBL" id="PDCK01000043">
    <property type="protein sequence ID" value="PRQ35403.1"/>
    <property type="molecule type" value="Genomic_DNA"/>
</dbReference>
<feature type="region of interest" description="Disordered" evidence="8">
    <location>
        <begin position="684"/>
        <end position="731"/>
    </location>
</feature>
<feature type="compositionally biased region" description="Basic residues" evidence="8">
    <location>
        <begin position="618"/>
        <end position="630"/>
    </location>
</feature>
<evidence type="ECO:0000256" key="1">
    <source>
        <dbReference type="ARBA" id="ARBA00022578"/>
    </source>
</evidence>
<name>A0A2P6QMI2_ROSCH</name>
<keyword evidence="4" id="KW-0862">Zinc</keyword>